<evidence type="ECO:0000313" key="1">
    <source>
        <dbReference type="EMBL" id="MBB4623400.1"/>
    </source>
</evidence>
<organism evidence="1 2">
    <name type="scientific">Parabacteroides faecis</name>
    <dbReference type="NCBI Taxonomy" id="1217282"/>
    <lineage>
        <taxon>Bacteria</taxon>
        <taxon>Pseudomonadati</taxon>
        <taxon>Bacteroidota</taxon>
        <taxon>Bacteroidia</taxon>
        <taxon>Bacteroidales</taxon>
        <taxon>Tannerellaceae</taxon>
        <taxon>Parabacteroides</taxon>
    </lineage>
</organism>
<keyword evidence="2" id="KW-1185">Reference proteome</keyword>
<protein>
    <submittedName>
        <fullName evidence="1">Uncharacterized protein</fullName>
    </submittedName>
</protein>
<gene>
    <name evidence="1" type="ORF">GGQ57_003312</name>
</gene>
<comment type="caution">
    <text evidence="1">The sequence shown here is derived from an EMBL/GenBank/DDBJ whole genome shotgun (WGS) entry which is preliminary data.</text>
</comment>
<name>A0ABR6KPG2_9BACT</name>
<reference evidence="1 2" key="1">
    <citation type="submission" date="2020-08" db="EMBL/GenBank/DDBJ databases">
        <title>Genomic Encyclopedia of Type Strains, Phase IV (KMG-IV): sequencing the most valuable type-strain genomes for metagenomic binning, comparative biology and taxonomic classification.</title>
        <authorList>
            <person name="Goeker M."/>
        </authorList>
    </citation>
    <scope>NUCLEOTIDE SEQUENCE [LARGE SCALE GENOMIC DNA]</scope>
    <source>
        <strain evidence="1 2">DSM 102983</strain>
    </source>
</reference>
<proteinExistence type="predicted"/>
<dbReference type="Proteomes" id="UP000533637">
    <property type="component" value="Unassembled WGS sequence"/>
</dbReference>
<accession>A0ABR6KPG2</accession>
<evidence type="ECO:0000313" key="2">
    <source>
        <dbReference type="Proteomes" id="UP000533637"/>
    </source>
</evidence>
<dbReference type="EMBL" id="JACHOC010000006">
    <property type="protein sequence ID" value="MBB4623400.1"/>
    <property type="molecule type" value="Genomic_DNA"/>
</dbReference>
<sequence>MAMHPWVSEHFVSRFVSYKHSFLHDMNIFKRFDLGEPPSPKGLSGETLRA</sequence>